<gene>
    <name evidence="2" type="ORF">FGL95_11925</name>
</gene>
<dbReference type="RefSeq" id="WP_169586882.1">
    <property type="nucleotide sequence ID" value="NZ_VCQU01000003.1"/>
</dbReference>
<dbReference type="SUPFAM" id="SSF55729">
    <property type="entry name" value="Acyl-CoA N-acyltransferases (Nat)"/>
    <property type="match status" value="1"/>
</dbReference>
<dbReference type="InterPro" id="IPR052523">
    <property type="entry name" value="Trichothecene_AcTrans"/>
</dbReference>
<dbReference type="Gene3D" id="3.40.630.30">
    <property type="match status" value="1"/>
</dbReference>
<evidence type="ECO:0000313" key="2">
    <source>
        <dbReference type="EMBL" id="NMN95742.1"/>
    </source>
</evidence>
<feature type="domain" description="N-acetyltransferase" evidence="1">
    <location>
        <begin position="105"/>
        <end position="168"/>
    </location>
</feature>
<protein>
    <submittedName>
        <fullName evidence="2">GNAT family N-acetyltransferase</fullName>
    </submittedName>
</protein>
<dbReference type="AlphaFoldDB" id="A0A848KGA5"/>
<evidence type="ECO:0000313" key="3">
    <source>
        <dbReference type="Proteomes" id="UP000535543"/>
    </source>
</evidence>
<dbReference type="PANTHER" id="PTHR42791">
    <property type="entry name" value="GNAT FAMILY ACETYLTRANSFERASE"/>
    <property type="match status" value="1"/>
</dbReference>
<reference evidence="2 3" key="1">
    <citation type="submission" date="2019-05" db="EMBL/GenBank/DDBJ databases">
        <authorList>
            <person name="Lee S.D."/>
        </authorList>
    </citation>
    <scope>NUCLEOTIDE SEQUENCE [LARGE SCALE GENOMIC DNA]</scope>
    <source>
        <strain evidence="2 3">YC2-7</strain>
    </source>
</reference>
<dbReference type="EMBL" id="VCQU01000003">
    <property type="protein sequence ID" value="NMN95742.1"/>
    <property type="molecule type" value="Genomic_DNA"/>
</dbReference>
<dbReference type="InterPro" id="IPR016181">
    <property type="entry name" value="Acyl_CoA_acyltransferase"/>
</dbReference>
<organism evidence="2 3">
    <name type="scientific">Antrihabitans stalactiti</name>
    <dbReference type="NCBI Taxonomy" id="2584121"/>
    <lineage>
        <taxon>Bacteria</taxon>
        <taxon>Bacillati</taxon>
        <taxon>Actinomycetota</taxon>
        <taxon>Actinomycetes</taxon>
        <taxon>Mycobacteriales</taxon>
        <taxon>Nocardiaceae</taxon>
        <taxon>Antrihabitans</taxon>
    </lineage>
</organism>
<keyword evidence="2" id="KW-0808">Transferase</keyword>
<evidence type="ECO:0000259" key="1">
    <source>
        <dbReference type="Pfam" id="PF00583"/>
    </source>
</evidence>
<dbReference type="Pfam" id="PF00583">
    <property type="entry name" value="Acetyltransf_1"/>
    <property type="match status" value="1"/>
</dbReference>
<dbReference type="Proteomes" id="UP000535543">
    <property type="component" value="Unassembled WGS sequence"/>
</dbReference>
<dbReference type="GO" id="GO:0016747">
    <property type="term" value="F:acyltransferase activity, transferring groups other than amino-acyl groups"/>
    <property type="evidence" value="ECO:0007669"/>
    <property type="project" value="InterPro"/>
</dbReference>
<comment type="caution">
    <text evidence="2">The sequence shown here is derived from an EMBL/GenBank/DDBJ whole genome shotgun (WGS) entry which is preliminary data.</text>
</comment>
<sequence length="190" mass="20568">MSVPDTATVLARAFHNDAMFTYIEPDEQRRAKVLPWFFGAAARLGAKYGRIDVDPGRAAAIWLPPGKTDLGPRALVGSGFAAAPLRLGIGGFRRFGSITSAFDAAKVTVIAPPFWHLFILGVEPSEQGCGHGGRVIAPVLAQADRDGHRCYLETTEESNLAFYRRRGFEVSSDHAPAGLPAFWTMTRQPG</sequence>
<name>A0A848KGA5_9NOCA</name>
<dbReference type="InterPro" id="IPR000182">
    <property type="entry name" value="GNAT_dom"/>
</dbReference>
<keyword evidence="3" id="KW-1185">Reference proteome</keyword>
<dbReference type="PANTHER" id="PTHR42791:SF1">
    <property type="entry name" value="N-ACETYLTRANSFERASE DOMAIN-CONTAINING PROTEIN"/>
    <property type="match status" value="1"/>
</dbReference>
<reference evidence="2 3" key="2">
    <citation type="submission" date="2020-06" db="EMBL/GenBank/DDBJ databases">
        <title>Antribacter stalactiti gen. nov., sp. nov., a new member of the family Nacardiaceae isolated from a cave.</title>
        <authorList>
            <person name="Kim I.S."/>
        </authorList>
    </citation>
    <scope>NUCLEOTIDE SEQUENCE [LARGE SCALE GENOMIC DNA]</scope>
    <source>
        <strain evidence="2 3">YC2-7</strain>
    </source>
</reference>
<accession>A0A848KGA5</accession>
<proteinExistence type="predicted"/>